<proteinExistence type="predicted"/>
<accession>W1XI59</accession>
<evidence type="ECO:0000313" key="1">
    <source>
        <dbReference type="EMBL" id="ETJ28509.1"/>
    </source>
</evidence>
<sequence length="66" mass="7216">SELPDEQKAIKANCKDFGTSQIGMFSDDLRDGLKGHVFTENAPGFINGQEGFEDTIKFGIVSISYT</sequence>
<dbReference type="EMBL" id="AZMM01016701">
    <property type="protein sequence ID" value="ETJ28509.1"/>
    <property type="molecule type" value="Genomic_DNA"/>
</dbReference>
<protein>
    <submittedName>
        <fullName evidence="1">Pullulanase, type I</fullName>
    </submittedName>
</protein>
<reference evidence="1" key="1">
    <citation type="submission" date="2013-12" db="EMBL/GenBank/DDBJ databases">
        <title>A Varibaculum cambriense genome reconstructed from a premature infant gut community with otherwise low bacterial novelty that shifts toward anaerobic metabolism during the third week of life.</title>
        <authorList>
            <person name="Brown C.T."/>
            <person name="Sharon I."/>
            <person name="Thomas B.C."/>
            <person name="Castelle C.J."/>
            <person name="Morowitz M.J."/>
            <person name="Banfield J.F."/>
        </authorList>
    </citation>
    <scope>NUCLEOTIDE SEQUENCE</scope>
</reference>
<feature type="non-terminal residue" evidence="1">
    <location>
        <position position="1"/>
    </location>
</feature>
<organism evidence="1">
    <name type="scientific">human gut metagenome</name>
    <dbReference type="NCBI Taxonomy" id="408170"/>
    <lineage>
        <taxon>unclassified sequences</taxon>
        <taxon>metagenomes</taxon>
        <taxon>organismal metagenomes</taxon>
    </lineage>
</organism>
<gene>
    <name evidence="1" type="ORF">Q604_UNBC16701G0001</name>
</gene>
<dbReference type="AlphaFoldDB" id="W1XI59"/>
<feature type="non-terminal residue" evidence="1">
    <location>
        <position position="66"/>
    </location>
</feature>
<name>W1XI59_9ZZZZ</name>
<comment type="caution">
    <text evidence="1">The sequence shown here is derived from an EMBL/GenBank/DDBJ whole genome shotgun (WGS) entry which is preliminary data.</text>
</comment>
<dbReference type="Gene3D" id="3.20.20.80">
    <property type="entry name" value="Glycosidases"/>
    <property type="match status" value="1"/>
</dbReference>